<accession>A0A1F7WFB4</accession>
<sequence>MRQIILQAVFVTVMMFGRPSTIEAEESSVEGTSITQIVVIEGDDAAAPSEVVVEEGTIETGEPEDVPAESIEPEEGQIDNQEVVITSESSVDLVVAPEGQEDQEDQEGENDESPEVWRPSTFISLGFQLSVSEDGTNPYLTLYFRRGLSPRVSLTAFALTNTCFSETYVGLLVQPLDWLNFGLSAGLESSDGLWRVAASLAIQHSWFSLNWTFEYGASGRWHLLTVNFRLSDVLSIGLISKRGDGEGVFLAIQSGRWFVRLSGHYDVERALDETNDSIGWDDTRFFTGLLTVGIDASDASTAPQSGDDGSGERQPVSTGTLHVFASASQDGFQPNVGLWLTRPISSRFGLWFFGVAAPGYGEAYGGLNVTPWPWITVGLAVGIETTEDIWRLAASLDLTYGRFSLSFLVEIGGADWCQFLTATYQATDNLALGLMSKRFNGEGAFLRVSMGRVNFTAAFLYDIERARHEVGDGVEWTDSQFLTGFLWLAADMW</sequence>
<gene>
    <name evidence="2" type="ORF">A2480_00350</name>
</gene>
<feature type="region of interest" description="Disordered" evidence="1">
    <location>
        <begin position="54"/>
        <end position="80"/>
    </location>
</feature>
<dbReference type="EMBL" id="MGFG01000006">
    <property type="protein sequence ID" value="OGM01522.1"/>
    <property type="molecule type" value="Genomic_DNA"/>
</dbReference>
<name>A0A1F7WFB4_9BACT</name>
<evidence type="ECO:0000256" key="1">
    <source>
        <dbReference type="SAM" id="MobiDB-lite"/>
    </source>
</evidence>
<dbReference type="Proteomes" id="UP000176988">
    <property type="component" value="Unassembled WGS sequence"/>
</dbReference>
<organism evidence="2 3">
    <name type="scientific">Candidatus Uhrbacteria bacterium RIFOXYC2_FULL_47_19</name>
    <dbReference type="NCBI Taxonomy" id="1802424"/>
    <lineage>
        <taxon>Bacteria</taxon>
        <taxon>Candidatus Uhriibacteriota</taxon>
    </lineage>
</organism>
<dbReference type="AlphaFoldDB" id="A0A1F7WFB4"/>
<reference evidence="2 3" key="1">
    <citation type="journal article" date="2016" name="Nat. Commun.">
        <title>Thousands of microbial genomes shed light on interconnected biogeochemical processes in an aquifer system.</title>
        <authorList>
            <person name="Anantharaman K."/>
            <person name="Brown C.T."/>
            <person name="Hug L.A."/>
            <person name="Sharon I."/>
            <person name="Castelle C.J."/>
            <person name="Probst A.J."/>
            <person name="Thomas B.C."/>
            <person name="Singh A."/>
            <person name="Wilkins M.J."/>
            <person name="Karaoz U."/>
            <person name="Brodie E.L."/>
            <person name="Williams K.H."/>
            <person name="Hubbard S.S."/>
            <person name="Banfield J.F."/>
        </authorList>
    </citation>
    <scope>NUCLEOTIDE SEQUENCE [LARGE SCALE GENOMIC DNA]</scope>
</reference>
<comment type="caution">
    <text evidence="2">The sequence shown here is derived from an EMBL/GenBank/DDBJ whole genome shotgun (WGS) entry which is preliminary data.</text>
</comment>
<protein>
    <submittedName>
        <fullName evidence="2">Uncharacterized protein</fullName>
    </submittedName>
</protein>
<evidence type="ECO:0000313" key="2">
    <source>
        <dbReference type="EMBL" id="OGM01522.1"/>
    </source>
</evidence>
<proteinExistence type="predicted"/>
<feature type="compositionally biased region" description="Acidic residues" evidence="1">
    <location>
        <begin position="54"/>
        <end position="77"/>
    </location>
</feature>
<evidence type="ECO:0000313" key="3">
    <source>
        <dbReference type="Proteomes" id="UP000176988"/>
    </source>
</evidence>